<dbReference type="GO" id="GO:0016020">
    <property type="term" value="C:membrane"/>
    <property type="evidence" value="ECO:0007669"/>
    <property type="project" value="InterPro"/>
</dbReference>
<dbReference type="Proteomes" id="UP000749559">
    <property type="component" value="Unassembled WGS sequence"/>
</dbReference>
<dbReference type="GO" id="GO:0006487">
    <property type="term" value="P:protein N-linked glycosylation"/>
    <property type="evidence" value="ECO:0007669"/>
    <property type="project" value="TreeGrafter"/>
</dbReference>
<organism evidence="3 4">
    <name type="scientific">Owenia fusiformis</name>
    <name type="common">Polychaete worm</name>
    <dbReference type="NCBI Taxonomy" id="6347"/>
    <lineage>
        <taxon>Eukaryota</taxon>
        <taxon>Metazoa</taxon>
        <taxon>Spiralia</taxon>
        <taxon>Lophotrochozoa</taxon>
        <taxon>Annelida</taxon>
        <taxon>Polychaeta</taxon>
        <taxon>Sedentaria</taxon>
        <taxon>Canalipalpata</taxon>
        <taxon>Sabellida</taxon>
        <taxon>Oweniida</taxon>
        <taxon>Oweniidae</taxon>
        <taxon>Owenia</taxon>
    </lineage>
</organism>
<keyword evidence="4" id="KW-1185">Reference proteome</keyword>
<protein>
    <submittedName>
        <fullName evidence="3">Uncharacterized protein</fullName>
    </submittedName>
</protein>
<evidence type="ECO:0000313" key="4">
    <source>
        <dbReference type="Proteomes" id="UP000749559"/>
    </source>
</evidence>
<comment type="similarity">
    <text evidence="1">Belongs to the glycosyltransferase 15 family.</text>
</comment>
<reference evidence="3" key="1">
    <citation type="submission" date="2022-03" db="EMBL/GenBank/DDBJ databases">
        <authorList>
            <person name="Martin C."/>
        </authorList>
    </citation>
    <scope>NUCLEOTIDE SEQUENCE</scope>
</reference>
<sequence length="363" mass="43370">MERKNQIIAAVVIILIIASYTFITVPYYSSMLWQHNRHVSVPGIEGMSEIERFRYLFNNWPHDKPKAVIYFLLFKPRIYSTFIKTLKQLDKFFIKRFKYPVVLFHEPDLTQSDKEAIRFSTSAEIIFHEVSFSTPDFLRKPAEDYMKVCPYPSHIGYRHMCRFHTKLVFETEIMHTAEWYWRLDDDSNILQHIDYDIFKHMENQNYKYGYALISQERDDCVLGLKNNFTHYIKTHNLTPTFFNEWSWSDPVDQIYNNFEIASLEFWRSSQVRDIIEYIDQSGGIYLARWGDAPIHTMIVSIFIPRAQIRVFTDIAYSHQLESTVDRNYTAVDFIKFMLTFTVISVFILFLLQKYLLKSLFIAT</sequence>
<dbReference type="InterPro" id="IPR002685">
    <property type="entry name" value="Glyco_trans_15"/>
</dbReference>
<dbReference type="EMBL" id="CAIIXF020000002">
    <property type="protein sequence ID" value="CAH1777906.1"/>
    <property type="molecule type" value="Genomic_DNA"/>
</dbReference>
<evidence type="ECO:0000256" key="2">
    <source>
        <dbReference type="ARBA" id="ARBA00022679"/>
    </source>
</evidence>
<keyword evidence="2" id="KW-0808">Transferase</keyword>
<evidence type="ECO:0000313" key="3">
    <source>
        <dbReference type="EMBL" id="CAH1777906.1"/>
    </source>
</evidence>
<gene>
    <name evidence="3" type="ORF">OFUS_LOCUS4893</name>
</gene>
<dbReference type="Gene3D" id="3.90.550.10">
    <property type="entry name" value="Spore Coat Polysaccharide Biosynthesis Protein SpsA, Chain A"/>
    <property type="match status" value="1"/>
</dbReference>
<dbReference type="InterPro" id="IPR029044">
    <property type="entry name" value="Nucleotide-diphossugar_trans"/>
</dbReference>
<proteinExistence type="inferred from homology"/>
<dbReference type="OrthoDB" id="439943at2759"/>
<accession>A0A8J1XMR4</accession>
<dbReference type="GO" id="GO:0000026">
    <property type="term" value="F:alpha-1,2-mannosyltransferase activity"/>
    <property type="evidence" value="ECO:0007669"/>
    <property type="project" value="TreeGrafter"/>
</dbReference>
<dbReference type="SUPFAM" id="SSF53448">
    <property type="entry name" value="Nucleotide-diphospho-sugar transferases"/>
    <property type="match status" value="1"/>
</dbReference>
<dbReference type="GO" id="GO:0005794">
    <property type="term" value="C:Golgi apparatus"/>
    <property type="evidence" value="ECO:0007669"/>
    <property type="project" value="TreeGrafter"/>
</dbReference>
<comment type="caution">
    <text evidence="3">The sequence shown here is derived from an EMBL/GenBank/DDBJ whole genome shotgun (WGS) entry which is preliminary data.</text>
</comment>
<dbReference type="PANTHER" id="PTHR31121:SF6">
    <property type="entry name" value="ALPHA-1,2 MANNOSYLTRANSFERASE KTR1"/>
    <property type="match status" value="1"/>
</dbReference>
<dbReference type="GO" id="GO:0000032">
    <property type="term" value="P:cell wall mannoprotein biosynthetic process"/>
    <property type="evidence" value="ECO:0007669"/>
    <property type="project" value="TreeGrafter"/>
</dbReference>
<evidence type="ECO:0000256" key="1">
    <source>
        <dbReference type="ARBA" id="ARBA00007677"/>
    </source>
</evidence>
<dbReference type="PANTHER" id="PTHR31121">
    <property type="entry name" value="ALPHA-1,2 MANNOSYLTRANSFERASE KTR1"/>
    <property type="match status" value="1"/>
</dbReference>
<dbReference type="Pfam" id="PF01793">
    <property type="entry name" value="Glyco_transf_15"/>
    <property type="match status" value="1"/>
</dbReference>
<name>A0A8J1XMR4_OWEFU</name>
<dbReference type="AlphaFoldDB" id="A0A8J1XMR4"/>